<evidence type="ECO:0000256" key="6">
    <source>
        <dbReference type="SAM" id="MobiDB-lite"/>
    </source>
</evidence>
<feature type="compositionally biased region" description="Acidic residues" evidence="6">
    <location>
        <begin position="9"/>
        <end position="18"/>
    </location>
</feature>
<protein>
    <recommendedName>
        <fullName evidence="3 5">Regulatory protein RecX</fullName>
    </recommendedName>
</protein>
<comment type="similarity">
    <text evidence="2 5">Belongs to the RecX family.</text>
</comment>
<gene>
    <name evidence="5" type="primary">recX</name>
    <name evidence="10" type="ORF">GCM10023224_12470</name>
</gene>
<dbReference type="PANTHER" id="PTHR33602:SF1">
    <property type="entry name" value="REGULATORY PROTEIN RECX FAMILY PROTEIN"/>
    <property type="match status" value="1"/>
</dbReference>
<dbReference type="Pfam" id="PF21982">
    <property type="entry name" value="RecX_HTH1"/>
    <property type="match status" value="1"/>
</dbReference>
<comment type="function">
    <text evidence="5">Modulates RecA activity.</text>
</comment>
<evidence type="ECO:0000256" key="5">
    <source>
        <dbReference type="HAMAP-Rule" id="MF_01114"/>
    </source>
</evidence>
<evidence type="ECO:0000256" key="3">
    <source>
        <dbReference type="ARBA" id="ARBA00018111"/>
    </source>
</evidence>
<evidence type="ECO:0000256" key="1">
    <source>
        <dbReference type="ARBA" id="ARBA00004496"/>
    </source>
</evidence>
<comment type="caution">
    <text evidence="10">The sequence shown here is derived from an EMBL/GenBank/DDBJ whole genome shotgun (WGS) entry which is preliminary data.</text>
</comment>
<dbReference type="InterPro" id="IPR003783">
    <property type="entry name" value="Regulatory_RecX"/>
</dbReference>
<feature type="domain" description="RecX third three-helical" evidence="8">
    <location>
        <begin position="137"/>
        <end position="182"/>
    </location>
</feature>
<dbReference type="InterPro" id="IPR036388">
    <property type="entry name" value="WH-like_DNA-bd_sf"/>
</dbReference>
<evidence type="ECO:0000256" key="2">
    <source>
        <dbReference type="ARBA" id="ARBA00009695"/>
    </source>
</evidence>
<name>A0ABP9G9X6_9ACTN</name>
<feature type="domain" description="RecX second three-helical" evidence="7">
    <location>
        <begin position="88"/>
        <end position="128"/>
    </location>
</feature>
<reference evidence="11" key="1">
    <citation type="journal article" date="2019" name="Int. J. Syst. Evol. Microbiol.">
        <title>The Global Catalogue of Microorganisms (GCM) 10K type strain sequencing project: providing services to taxonomists for standard genome sequencing and annotation.</title>
        <authorList>
            <consortium name="The Broad Institute Genomics Platform"/>
            <consortium name="The Broad Institute Genome Sequencing Center for Infectious Disease"/>
            <person name="Wu L."/>
            <person name="Ma J."/>
        </authorList>
    </citation>
    <scope>NUCLEOTIDE SEQUENCE [LARGE SCALE GENOMIC DNA]</scope>
    <source>
        <strain evidence="11">JCM 18123</strain>
    </source>
</reference>
<evidence type="ECO:0000313" key="10">
    <source>
        <dbReference type="EMBL" id="GAA4933599.1"/>
    </source>
</evidence>
<dbReference type="InterPro" id="IPR053926">
    <property type="entry name" value="RecX_HTH_1st"/>
</dbReference>
<dbReference type="HAMAP" id="MF_01114">
    <property type="entry name" value="RecX"/>
    <property type="match status" value="1"/>
</dbReference>
<evidence type="ECO:0000256" key="4">
    <source>
        <dbReference type="ARBA" id="ARBA00022490"/>
    </source>
</evidence>
<keyword evidence="11" id="KW-1185">Reference proteome</keyword>
<organism evidence="10 11">
    <name type="scientific">Streptomonospora halophila</name>
    <dbReference type="NCBI Taxonomy" id="427369"/>
    <lineage>
        <taxon>Bacteria</taxon>
        <taxon>Bacillati</taxon>
        <taxon>Actinomycetota</taxon>
        <taxon>Actinomycetes</taxon>
        <taxon>Streptosporangiales</taxon>
        <taxon>Nocardiopsidaceae</taxon>
        <taxon>Streptomonospora</taxon>
    </lineage>
</organism>
<dbReference type="Proteomes" id="UP001499993">
    <property type="component" value="Unassembled WGS sequence"/>
</dbReference>
<dbReference type="Pfam" id="PF21981">
    <property type="entry name" value="RecX_HTH3"/>
    <property type="match status" value="1"/>
</dbReference>
<accession>A0ABP9G9X6</accession>
<evidence type="ECO:0000313" key="11">
    <source>
        <dbReference type="Proteomes" id="UP001499993"/>
    </source>
</evidence>
<keyword evidence="4 5" id="KW-0963">Cytoplasm</keyword>
<dbReference type="PANTHER" id="PTHR33602">
    <property type="entry name" value="REGULATORY PROTEIN RECX FAMILY PROTEIN"/>
    <property type="match status" value="1"/>
</dbReference>
<dbReference type="Pfam" id="PF02631">
    <property type="entry name" value="RecX_HTH2"/>
    <property type="match status" value="1"/>
</dbReference>
<proteinExistence type="inferred from homology"/>
<evidence type="ECO:0000259" key="9">
    <source>
        <dbReference type="Pfam" id="PF21982"/>
    </source>
</evidence>
<comment type="subcellular location">
    <subcellularLocation>
        <location evidence="1 5">Cytoplasm</location>
    </subcellularLocation>
</comment>
<dbReference type="RefSeq" id="WP_345555809.1">
    <property type="nucleotide sequence ID" value="NZ_BAABIK010000005.1"/>
</dbReference>
<feature type="domain" description="RecX first three-helical" evidence="9">
    <location>
        <begin position="42"/>
        <end position="80"/>
    </location>
</feature>
<dbReference type="InterPro" id="IPR053924">
    <property type="entry name" value="RecX_HTH_2nd"/>
</dbReference>
<evidence type="ECO:0000259" key="7">
    <source>
        <dbReference type="Pfam" id="PF02631"/>
    </source>
</evidence>
<sequence>MPDAHEPFDSDTDTDTDTAADAPETGARAGGSADGEDPEAGARGICLRLLTSAPRTRAQLAQALRRRGVDDDVAESVLGRFSEVGLIDDAAFADAWVDSRHAGRGLGRKALAAELRRRGVAEDTVRDAVEELSPEQEEETARRLARRKLAGSRTSDPAARARRALAMLARKGYSAGLAYRVVREELEAEGAELELPDPDPE</sequence>
<dbReference type="InterPro" id="IPR053925">
    <property type="entry name" value="RecX_HTH_3rd"/>
</dbReference>
<dbReference type="EMBL" id="BAABIK010000005">
    <property type="protein sequence ID" value="GAA4933599.1"/>
    <property type="molecule type" value="Genomic_DNA"/>
</dbReference>
<evidence type="ECO:0000259" key="8">
    <source>
        <dbReference type="Pfam" id="PF21981"/>
    </source>
</evidence>
<dbReference type="Gene3D" id="1.10.10.10">
    <property type="entry name" value="Winged helix-like DNA-binding domain superfamily/Winged helix DNA-binding domain"/>
    <property type="match status" value="2"/>
</dbReference>
<feature type="region of interest" description="Disordered" evidence="6">
    <location>
        <begin position="1"/>
        <end position="40"/>
    </location>
</feature>